<evidence type="ECO:0000313" key="3">
    <source>
        <dbReference type="EMBL" id="KJA17404.1"/>
    </source>
</evidence>
<organism evidence="3 4">
    <name type="scientific">Hypholoma sublateritium (strain FD-334 SS-4)</name>
    <dbReference type="NCBI Taxonomy" id="945553"/>
    <lineage>
        <taxon>Eukaryota</taxon>
        <taxon>Fungi</taxon>
        <taxon>Dikarya</taxon>
        <taxon>Basidiomycota</taxon>
        <taxon>Agaricomycotina</taxon>
        <taxon>Agaricomycetes</taxon>
        <taxon>Agaricomycetidae</taxon>
        <taxon>Agaricales</taxon>
        <taxon>Agaricineae</taxon>
        <taxon>Strophariaceae</taxon>
        <taxon>Hypholoma</taxon>
    </lineage>
</organism>
<accession>A0A0D2NEB8</accession>
<evidence type="ECO:0000313" key="4">
    <source>
        <dbReference type="Proteomes" id="UP000054270"/>
    </source>
</evidence>
<feature type="non-terminal residue" evidence="3">
    <location>
        <position position="1"/>
    </location>
</feature>
<dbReference type="OMA" id="RDAKMIA"/>
<evidence type="ECO:0000259" key="2">
    <source>
        <dbReference type="Pfam" id="PF24883"/>
    </source>
</evidence>
<dbReference type="EMBL" id="KN817604">
    <property type="protein sequence ID" value="KJA17404.1"/>
    <property type="molecule type" value="Genomic_DNA"/>
</dbReference>
<keyword evidence="1" id="KW-0677">Repeat</keyword>
<dbReference type="OrthoDB" id="5106486at2759"/>
<dbReference type="Pfam" id="PF24883">
    <property type="entry name" value="NPHP3_N"/>
    <property type="match status" value="1"/>
</dbReference>
<gene>
    <name evidence="3" type="ORF">HYPSUDRAFT_98804</name>
</gene>
<protein>
    <recommendedName>
        <fullName evidence="2">Nephrocystin 3-like N-terminal domain-containing protein</fullName>
    </recommendedName>
</protein>
<feature type="non-terminal residue" evidence="3">
    <location>
        <position position="118"/>
    </location>
</feature>
<evidence type="ECO:0000256" key="1">
    <source>
        <dbReference type="ARBA" id="ARBA00022737"/>
    </source>
</evidence>
<dbReference type="AlphaFoldDB" id="A0A0D2NEB8"/>
<sequence length="118" mass="12619">IAWINGAVSTMKASGCHSIAAMCIEHHISAASFFFSRRDTTRNSAARLVATLAYQIIIRMPDAKAAIVGAIESNPLIFDQALETQLAELIITPLAALRASASYTMPKAVLIIDAVDEC</sequence>
<reference evidence="4" key="1">
    <citation type="submission" date="2014-04" db="EMBL/GenBank/DDBJ databases">
        <title>Evolutionary Origins and Diversification of the Mycorrhizal Mutualists.</title>
        <authorList>
            <consortium name="DOE Joint Genome Institute"/>
            <consortium name="Mycorrhizal Genomics Consortium"/>
            <person name="Kohler A."/>
            <person name="Kuo A."/>
            <person name="Nagy L.G."/>
            <person name="Floudas D."/>
            <person name="Copeland A."/>
            <person name="Barry K.W."/>
            <person name="Cichocki N."/>
            <person name="Veneault-Fourrey C."/>
            <person name="LaButti K."/>
            <person name="Lindquist E.A."/>
            <person name="Lipzen A."/>
            <person name="Lundell T."/>
            <person name="Morin E."/>
            <person name="Murat C."/>
            <person name="Riley R."/>
            <person name="Ohm R."/>
            <person name="Sun H."/>
            <person name="Tunlid A."/>
            <person name="Henrissat B."/>
            <person name="Grigoriev I.V."/>
            <person name="Hibbett D.S."/>
            <person name="Martin F."/>
        </authorList>
    </citation>
    <scope>NUCLEOTIDE SEQUENCE [LARGE SCALE GENOMIC DNA]</scope>
    <source>
        <strain evidence="4">FD-334 SS-4</strain>
    </source>
</reference>
<dbReference type="STRING" id="945553.A0A0D2NEB8"/>
<keyword evidence="4" id="KW-1185">Reference proteome</keyword>
<dbReference type="Proteomes" id="UP000054270">
    <property type="component" value="Unassembled WGS sequence"/>
</dbReference>
<dbReference type="InterPro" id="IPR056884">
    <property type="entry name" value="NPHP3-like_N"/>
</dbReference>
<proteinExistence type="predicted"/>
<name>A0A0D2NEB8_HYPSF</name>
<feature type="domain" description="Nephrocystin 3-like N-terminal" evidence="2">
    <location>
        <begin position="2"/>
        <end position="118"/>
    </location>
</feature>